<accession>L8GFW0</accession>
<dbReference type="GeneID" id="14912374"/>
<proteinExistence type="predicted"/>
<gene>
    <name evidence="1" type="ORF">ACA1_274620</name>
</gene>
<dbReference type="VEuPathDB" id="AmoebaDB:ACA1_274620"/>
<name>L8GFW0_ACACF</name>
<dbReference type="EMBL" id="KB008146">
    <property type="protein sequence ID" value="ELR11897.1"/>
    <property type="molecule type" value="Genomic_DNA"/>
</dbReference>
<dbReference type="KEGG" id="acan:ACA1_274620"/>
<evidence type="ECO:0000313" key="2">
    <source>
        <dbReference type="Proteomes" id="UP000011083"/>
    </source>
</evidence>
<evidence type="ECO:0000313" key="1">
    <source>
        <dbReference type="EMBL" id="ELR11897.1"/>
    </source>
</evidence>
<keyword evidence="2" id="KW-1185">Reference proteome</keyword>
<protein>
    <submittedName>
        <fullName evidence="1">Uncharacterized protein</fullName>
    </submittedName>
</protein>
<dbReference type="RefSeq" id="XP_004333910.1">
    <property type="nucleotide sequence ID" value="XM_004333862.1"/>
</dbReference>
<sequence length="122" mass="13500">MLCILGALCVSSAALPHMNQVSVITLNDRHCTLSIPIVGYKNNIYSDGKTILLHQSSIKSCCPIHTFKRWKRLTQSLRCGTRQCGLLFSLQRPISNLTANKCASILQHLVTDTNLDLSIFTA</sequence>
<organism evidence="1 2">
    <name type="scientific">Acanthamoeba castellanii (strain ATCC 30010 / Neff)</name>
    <dbReference type="NCBI Taxonomy" id="1257118"/>
    <lineage>
        <taxon>Eukaryota</taxon>
        <taxon>Amoebozoa</taxon>
        <taxon>Discosea</taxon>
        <taxon>Longamoebia</taxon>
        <taxon>Centramoebida</taxon>
        <taxon>Acanthamoebidae</taxon>
        <taxon>Acanthamoeba</taxon>
    </lineage>
</organism>
<reference evidence="1 2" key="1">
    <citation type="journal article" date="2013" name="Genome Biol.">
        <title>Genome of Acanthamoeba castellanii highlights extensive lateral gene transfer and early evolution of tyrosine kinase signaling.</title>
        <authorList>
            <person name="Clarke M."/>
            <person name="Lohan A.J."/>
            <person name="Liu B."/>
            <person name="Lagkouvardos I."/>
            <person name="Roy S."/>
            <person name="Zafar N."/>
            <person name="Bertelli C."/>
            <person name="Schilde C."/>
            <person name="Kianianmomeni A."/>
            <person name="Burglin T.R."/>
            <person name="Frech C."/>
            <person name="Turcotte B."/>
            <person name="Kopec K.O."/>
            <person name="Synnott J.M."/>
            <person name="Choo C."/>
            <person name="Paponov I."/>
            <person name="Finkler A."/>
            <person name="Soon Heng Tan C."/>
            <person name="Hutchins A.P."/>
            <person name="Weinmeier T."/>
            <person name="Rattei T."/>
            <person name="Chu J.S."/>
            <person name="Gimenez G."/>
            <person name="Irimia M."/>
            <person name="Rigden D.J."/>
            <person name="Fitzpatrick D.A."/>
            <person name="Lorenzo-Morales J."/>
            <person name="Bateman A."/>
            <person name="Chiu C.H."/>
            <person name="Tang P."/>
            <person name="Hegemann P."/>
            <person name="Fromm H."/>
            <person name="Raoult D."/>
            <person name="Greub G."/>
            <person name="Miranda-Saavedra D."/>
            <person name="Chen N."/>
            <person name="Nash P."/>
            <person name="Ginger M.L."/>
            <person name="Horn M."/>
            <person name="Schaap P."/>
            <person name="Caler L."/>
            <person name="Loftus B."/>
        </authorList>
    </citation>
    <scope>NUCLEOTIDE SEQUENCE [LARGE SCALE GENOMIC DNA]</scope>
    <source>
        <strain evidence="1 2">Neff</strain>
    </source>
</reference>
<dbReference type="Proteomes" id="UP000011083">
    <property type="component" value="Unassembled WGS sequence"/>
</dbReference>
<dbReference type="AlphaFoldDB" id="L8GFW0"/>